<sequence length="282" mass="31192">MKKIILSLFVAAVSFSTNAQIKTPAPSPFQKIEQKVGLTDVTLEYSRPGVKGRTIFGDLVPFDKIWRTGANARTKITFSSDVSIDGHKLKKGTYAIFTKPAKKSWDVYFYTDYKGGGAPQKWDETKVAAQIKVTVESMPMKIETFTMTFDDVTNNSAILGILWENTYVGLKFETPTDTMVSESIKKIMSGPSANDMYGAASYYYATGKDIKKAKEWIDKAVAMTSGKPRFWYLRQQSLIHAKAGNKKSAITAAKQSLALAEKAGNIGFVKMNKASLKEWGAL</sequence>
<dbReference type="Pfam" id="PF11138">
    <property type="entry name" value="DUF2911"/>
    <property type="match status" value="1"/>
</dbReference>
<organism evidence="2 3">
    <name type="scientific">Polaribacter aquimarinus</name>
    <dbReference type="NCBI Taxonomy" id="2100726"/>
    <lineage>
        <taxon>Bacteria</taxon>
        <taxon>Pseudomonadati</taxon>
        <taxon>Bacteroidota</taxon>
        <taxon>Flavobacteriia</taxon>
        <taxon>Flavobacteriales</taxon>
        <taxon>Flavobacteriaceae</taxon>
    </lineage>
</organism>
<feature type="signal peptide" evidence="1">
    <location>
        <begin position="1"/>
        <end position="19"/>
    </location>
</feature>
<proteinExistence type="predicted"/>
<evidence type="ECO:0000313" key="2">
    <source>
        <dbReference type="EMBL" id="PWG05188.1"/>
    </source>
</evidence>
<dbReference type="EMBL" id="QFFG01000003">
    <property type="protein sequence ID" value="PWG05188.1"/>
    <property type="molecule type" value="Genomic_DNA"/>
</dbReference>
<reference evidence="2 3" key="1">
    <citation type="submission" date="2018-05" db="EMBL/GenBank/DDBJ databases">
        <title>Polaribacter aquimarinus sp. nov., isolated from sediment in a sediment of sea.</title>
        <authorList>
            <person name="Lu D."/>
        </authorList>
    </citation>
    <scope>NUCLEOTIDE SEQUENCE [LARGE SCALE GENOMIC DNA]</scope>
    <source>
        <strain evidence="2 3">ZY113</strain>
    </source>
</reference>
<name>A0A2U2JA17_9FLAO</name>
<dbReference type="InterPro" id="IPR021314">
    <property type="entry name" value="DUF2911"/>
</dbReference>
<dbReference type="OrthoDB" id="187854at2"/>
<keyword evidence="1" id="KW-0732">Signal</keyword>
<dbReference type="Proteomes" id="UP000245670">
    <property type="component" value="Unassembled WGS sequence"/>
</dbReference>
<comment type="caution">
    <text evidence="2">The sequence shown here is derived from an EMBL/GenBank/DDBJ whole genome shotgun (WGS) entry which is preliminary data.</text>
</comment>
<evidence type="ECO:0000256" key="1">
    <source>
        <dbReference type="SAM" id="SignalP"/>
    </source>
</evidence>
<keyword evidence="3" id="KW-1185">Reference proteome</keyword>
<evidence type="ECO:0000313" key="3">
    <source>
        <dbReference type="Proteomes" id="UP000245670"/>
    </source>
</evidence>
<dbReference type="RefSeq" id="WP_109404733.1">
    <property type="nucleotide sequence ID" value="NZ_QFFG01000003.1"/>
</dbReference>
<feature type="chain" id="PRO_5015520964" evidence="1">
    <location>
        <begin position="20"/>
        <end position="282"/>
    </location>
</feature>
<dbReference type="AlphaFoldDB" id="A0A2U2JA17"/>
<protein>
    <submittedName>
        <fullName evidence="2">Dihydrolipoamide dehydrogenase</fullName>
    </submittedName>
</protein>
<accession>A0A2U2JA17</accession>
<gene>
    <name evidence="2" type="ORF">DIS07_08045</name>
</gene>